<dbReference type="RefSeq" id="WP_128624601.1">
    <property type="nucleotide sequence ID" value="NZ_ML133508.1"/>
</dbReference>
<evidence type="ECO:0000313" key="1">
    <source>
        <dbReference type="EMBL" id="RUM99097.1"/>
    </source>
</evidence>
<dbReference type="EMBL" id="RKST01000003">
    <property type="protein sequence ID" value="RUM99097.1"/>
    <property type="molecule type" value="Genomic_DNA"/>
</dbReference>
<protein>
    <submittedName>
        <fullName evidence="1">Uncharacterized protein</fullName>
    </submittedName>
</protein>
<comment type="caution">
    <text evidence="1">The sequence shown here is derived from an EMBL/GenBank/DDBJ whole genome shotgun (WGS) entry which is preliminary data.</text>
</comment>
<dbReference type="OrthoDB" id="8098723at2"/>
<accession>A0A432VA90</accession>
<proteinExistence type="predicted"/>
<sequence length="79" mass="9020">MAKHPVISCPICERRARQTRAYDGYLDIHCSHCGHFQISETFRELVSTHSLDARQRALEGAVTRARYGFLPLVTSYDLP</sequence>
<evidence type="ECO:0000313" key="2">
    <source>
        <dbReference type="Proteomes" id="UP000281647"/>
    </source>
</evidence>
<dbReference type="Proteomes" id="UP000281647">
    <property type="component" value="Unassembled WGS sequence"/>
</dbReference>
<gene>
    <name evidence="1" type="ORF">EET67_05550</name>
</gene>
<keyword evidence="2" id="KW-1185">Reference proteome</keyword>
<name>A0A432VA90_9HYPH</name>
<reference evidence="1 2" key="1">
    <citation type="submission" date="2018-11" db="EMBL/GenBank/DDBJ databases">
        <title>Pseudaminobacter arsenicus sp. nov., an arsenic-resistant bacterium isolated from arsenic-rich aquifers.</title>
        <authorList>
            <person name="Mu Y."/>
        </authorList>
    </citation>
    <scope>NUCLEOTIDE SEQUENCE [LARGE SCALE GENOMIC DNA]</scope>
    <source>
        <strain evidence="1 2">CB3</strain>
    </source>
</reference>
<dbReference type="AlphaFoldDB" id="A0A432VA90"/>
<organism evidence="1 2">
    <name type="scientific">Borborobacter arsenicus</name>
    <dbReference type="NCBI Taxonomy" id="1851146"/>
    <lineage>
        <taxon>Bacteria</taxon>
        <taxon>Pseudomonadati</taxon>
        <taxon>Pseudomonadota</taxon>
        <taxon>Alphaproteobacteria</taxon>
        <taxon>Hyphomicrobiales</taxon>
        <taxon>Phyllobacteriaceae</taxon>
        <taxon>Borborobacter</taxon>
    </lineage>
</organism>